<dbReference type="Proteomes" id="UP000005384">
    <property type="component" value="Unassembled WGS sequence"/>
</dbReference>
<dbReference type="OrthoDB" id="9764112at2"/>
<dbReference type="HOGENOM" id="CLU_031285_5_0_9"/>
<keyword evidence="1" id="KW-0732">Signal</keyword>
<protein>
    <submittedName>
        <fullName evidence="2">Uncharacterized protein</fullName>
    </submittedName>
</protein>
<name>G5IM60_9FIRM</name>
<dbReference type="PROSITE" id="PS51257">
    <property type="entry name" value="PROKAR_LIPOPROTEIN"/>
    <property type="match status" value="1"/>
</dbReference>
<dbReference type="Pfam" id="PF01547">
    <property type="entry name" value="SBP_bac_1"/>
    <property type="match status" value="1"/>
</dbReference>
<dbReference type="Gene3D" id="3.40.190.10">
    <property type="entry name" value="Periplasmic binding protein-like II"/>
    <property type="match status" value="2"/>
</dbReference>
<evidence type="ECO:0000313" key="2">
    <source>
        <dbReference type="EMBL" id="EHI57479.1"/>
    </source>
</evidence>
<keyword evidence="3" id="KW-1185">Reference proteome</keyword>
<feature type="signal peptide" evidence="1">
    <location>
        <begin position="1"/>
        <end position="23"/>
    </location>
</feature>
<comment type="caution">
    <text evidence="2">The sequence shown here is derived from an EMBL/GenBank/DDBJ whole genome shotgun (WGS) entry which is preliminary data.</text>
</comment>
<organism evidence="2 3">
    <name type="scientific">Hungatella hathewayi WAL-18680</name>
    <dbReference type="NCBI Taxonomy" id="742737"/>
    <lineage>
        <taxon>Bacteria</taxon>
        <taxon>Bacillati</taxon>
        <taxon>Bacillota</taxon>
        <taxon>Clostridia</taxon>
        <taxon>Lachnospirales</taxon>
        <taxon>Lachnospiraceae</taxon>
        <taxon>Hungatella</taxon>
    </lineage>
</organism>
<dbReference type="PATRIC" id="fig|742737.3.peg.4575"/>
<dbReference type="PANTHER" id="PTHR43649">
    <property type="entry name" value="ARABINOSE-BINDING PROTEIN-RELATED"/>
    <property type="match status" value="1"/>
</dbReference>
<dbReference type="InterPro" id="IPR006059">
    <property type="entry name" value="SBP"/>
</dbReference>
<dbReference type="RefSeq" id="WP_006782576.1">
    <property type="nucleotide sequence ID" value="NZ_CP040506.1"/>
</dbReference>
<accession>G5IM60</accession>
<evidence type="ECO:0000313" key="3">
    <source>
        <dbReference type="Proteomes" id="UP000005384"/>
    </source>
</evidence>
<dbReference type="EMBL" id="ADLN01000120">
    <property type="protein sequence ID" value="EHI57479.1"/>
    <property type="molecule type" value="Genomic_DNA"/>
</dbReference>
<sequence length="459" mass="49835">MKKSVKTWTALAVAGCMVGTMLAGCGAKEQKTATEAGADNTTGAATSDAGASGDAAAAGDKVTLRCSWWGGDTRHQAMLDVIKLYEEKNPNVTIEGEYQGYDGYYEKMMTTLSSGTAPDLMLFKREWLADVQGAKHYLSDLSKLPVDTSTLAEGLLEKSGMYAGEPILFPCTVTGQVMYANTEFASAFGVDLDQIYSWEEFMQLGQKVHEQDGDTYLMTADIDVLNRLIIPAYIGQTTGGSLVNEESYELNFTEEQMKDALQLVLDLYDTNTVEPFGEGAVFVGQMDQNPKWVNGKIGLLLDITGGLAKYKASVSAPLDVMAIPRNSDAKCSGVDFAGNTGMCINDNSQNREEAAKFLDFLLNDGEAALIIKDAYGYNSTSTAIEALEGQGLVDETLKKAIDTAQKDSMTINAISSNTELETVRKDILQEVIYRDITPEDAAKEIVSQYQELLSELKEK</sequence>
<proteinExistence type="predicted"/>
<dbReference type="InterPro" id="IPR050490">
    <property type="entry name" value="Bact_solute-bd_prot1"/>
</dbReference>
<dbReference type="SUPFAM" id="SSF53850">
    <property type="entry name" value="Periplasmic binding protein-like II"/>
    <property type="match status" value="1"/>
</dbReference>
<dbReference type="PANTHER" id="PTHR43649:SF11">
    <property type="entry name" value="ABC TRANSPORTER SUBSTRATE-BINDING PROTEIN YESO-RELATED"/>
    <property type="match status" value="1"/>
</dbReference>
<feature type="chain" id="PRO_5038827635" evidence="1">
    <location>
        <begin position="24"/>
        <end position="459"/>
    </location>
</feature>
<reference evidence="2 3" key="1">
    <citation type="submission" date="2011-08" db="EMBL/GenBank/DDBJ databases">
        <title>The Genome Sequence of Clostridium hathewayi WAL-18680.</title>
        <authorList>
            <consortium name="The Broad Institute Genome Sequencing Platform"/>
            <person name="Earl A."/>
            <person name="Ward D."/>
            <person name="Feldgarden M."/>
            <person name="Gevers D."/>
            <person name="Finegold S.M."/>
            <person name="Summanen P.H."/>
            <person name="Molitoris D.R."/>
            <person name="Song M."/>
            <person name="Daigneault M."/>
            <person name="Allen-Vercoe E."/>
            <person name="Young S.K."/>
            <person name="Zeng Q."/>
            <person name="Gargeya S."/>
            <person name="Fitzgerald M."/>
            <person name="Haas B."/>
            <person name="Abouelleil A."/>
            <person name="Alvarado L."/>
            <person name="Arachchi H.M."/>
            <person name="Berlin A."/>
            <person name="Brown A."/>
            <person name="Chapman S.B."/>
            <person name="Chen Z."/>
            <person name="Dunbar C."/>
            <person name="Freedman E."/>
            <person name="Gearin G."/>
            <person name="Gellesch M."/>
            <person name="Goldberg J."/>
            <person name="Griggs A."/>
            <person name="Gujja S."/>
            <person name="Heiman D."/>
            <person name="Howarth C."/>
            <person name="Larson L."/>
            <person name="Lui A."/>
            <person name="MacDonald P.J.P."/>
            <person name="Montmayeur A."/>
            <person name="Murphy C."/>
            <person name="Neiman D."/>
            <person name="Pearson M."/>
            <person name="Priest M."/>
            <person name="Roberts A."/>
            <person name="Saif S."/>
            <person name="Shea T."/>
            <person name="Shenoy N."/>
            <person name="Sisk P."/>
            <person name="Stolte C."/>
            <person name="Sykes S."/>
            <person name="Wortman J."/>
            <person name="Nusbaum C."/>
            <person name="Birren B."/>
        </authorList>
    </citation>
    <scope>NUCLEOTIDE SEQUENCE [LARGE SCALE GENOMIC DNA]</scope>
    <source>
        <strain evidence="2 3">WAL-18680</strain>
    </source>
</reference>
<evidence type="ECO:0000256" key="1">
    <source>
        <dbReference type="SAM" id="SignalP"/>
    </source>
</evidence>
<dbReference type="AlphaFoldDB" id="G5IM60"/>
<gene>
    <name evidence="2" type="ORF">HMPREF9473_04588</name>
</gene>